<dbReference type="Pfam" id="PF02518">
    <property type="entry name" value="HATPase_c"/>
    <property type="match status" value="1"/>
</dbReference>
<dbReference type="PRINTS" id="PR00344">
    <property type="entry name" value="BCTRLSENSOR"/>
</dbReference>
<dbReference type="InterPro" id="IPR003594">
    <property type="entry name" value="HATPase_dom"/>
</dbReference>
<dbReference type="PROSITE" id="PS50109">
    <property type="entry name" value="HIS_KIN"/>
    <property type="match status" value="1"/>
</dbReference>
<feature type="compositionally biased region" description="Basic and acidic residues" evidence="1">
    <location>
        <begin position="274"/>
        <end position="291"/>
    </location>
</feature>
<protein>
    <submittedName>
        <fullName evidence="3">Sensor protein FixL</fullName>
        <ecNumber evidence="3">2.7.13.3</ecNumber>
    </submittedName>
</protein>
<dbReference type="Gene3D" id="3.30.565.10">
    <property type="entry name" value="Histidine kinase-like ATPase, C-terminal domain"/>
    <property type="match status" value="2"/>
</dbReference>
<dbReference type="EMBL" id="MLJW01000106">
    <property type="protein sequence ID" value="OIQ99430.1"/>
    <property type="molecule type" value="Genomic_DNA"/>
</dbReference>
<dbReference type="Pfam" id="PF13589">
    <property type="entry name" value="HATPase_c_3"/>
    <property type="match status" value="1"/>
</dbReference>
<dbReference type="InterPro" id="IPR004358">
    <property type="entry name" value="Sig_transdc_His_kin-like_C"/>
</dbReference>
<feature type="region of interest" description="Disordered" evidence="1">
    <location>
        <begin position="274"/>
        <end position="294"/>
    </location>
</feature>
<accession>A0A1J5RTX3</accession>
<evidence type="ECO:0000259" key="2">
    <source>
        <dbReference type="PROSITE" id="PS50109"/>
    </source>
</evidence>
<dbReference type="SMART" id="SM00387">
    <property type="entry name" value="HATPase_c"/>
    <property type="match status" value="1"/>
</dbReference>
<dbReference type="InterPro" id="IPR005467">
    <property type="entry name" value="His_kinase_dom"/>
</dbReference>
<feature type="domain" description="Histidine kinase" evidence="2">
    <location>
        <begin position="710"/>
        <end position="931"/>
    </location>
</feature>
<organism evidence="3">
    <name type="scientific">mine drainage metagenome</name>
    <dbReference type="NCBI Taxonomy" id="410659"/>
    <lineage>
        <taxon>unclassified sequences</taxon>
        <taxon>metagenomes</taxon>
        <taxon>ecological metagenomes</taxon>
    </lineage>
</organism>
<name>A0A1J5RTX3_9ZZZZ</name>
<dbReference type="PANTHER" id="PTHR43065">
    <property type="entry name" value="SENSOR HISTIDINE KINASE"/>
    <property type="match status" value="1"/>
</dbReference>
<proteinExistence type="predicted"/>
<dbReference type="AlphaFoldDB" id="A0A1J5RTX3"/>
<dbReference type="InterPro" id="IPR036890">
    <property type="entry name" value="HATPase_C_sf"/>
</dbReference>
<comment type="caution">
    <text evidence="3">The sequence shown here is derived from an EMBL/GenBank/DDBJ whole genome shotgun (WGS) entry which is preliminary data.</text>
</comment>
<dbReference type="SUPFAM" id="SSF55874">
    <property type="entry name" value="ATPase domain of HSP90 chaperone/DNA topoisomerase II/histidine kinase"/>
    <property type="match status" value="2"/>
</dbReference>
<reference evidence="3" key="1">
    <citation type="submission" date="2016-10" db="EMBL/GenBank/DDBJ databases">
        <title>Sequence of Gallionella enrichment culture.</title>
        <authorList>
            <person name="Poehlein A."/>
            <person name="Muehling M."/>
            <person name="Daniel R."/>
        </authorList>
    </citation>
    <scope>NUCLEOTIDE SEQUENCE</scope>
</reference>
<evidence type="ECO:0000313" key="3">
    <source>
        <dbReference type="EMBL" id="OIQ99430.1"/>
    </source>
</evidence>
<dbReference type="GO" id="GO:0004673">
    <property type="term" value="F:protein histidine kinase activity"/>
    <property type="evidence" value="ECO:0007669"/>
    <property type="project" value="UniProtKB-EC"/>
</dbReference>
<sequence length="931" mass="103211">MDGDIQEQVLPLWADVAFIARCARRYADLFGEDSAEPAAARTAVTEAVRLAEARASRGGSQSLDDGCLELEGQFFDHYDICSIYAALDSYTVAARNTLDEQNGDSVTEPPTRRILTAICLASSALAAAFPEEVGESAPRDHKKVIDWAVFGEPELRSCIEADLSHVERLSLQEGWGNETGVPPNAFGPLWPQGRPSTWPAPRLTFRPRARIIRTIGDRLISGPEAAVIELVKNSYDADAKKVRITFFPPLRAGQGEILFEDDGHGMSLSDIQEKWMEPATSDKKDRRESPKGRKLLGSKGIGRFAAARLGGYLELISTAQTQPPQAPGLYEKTRIAELDWNIFDKARYLDDVAFSVETTVTQGPTATILRIFSLRDDWAEEAITRLHHELRRLVSPSESKEGEPFKIVLDLSRCNKENSGFDGSSFVELSGGEEQGGKVSDEPYEVRPFPVLEACDYAVDGIFDESGTFEGTMTIRRAGKEAEPIRLTVPLKEGEDPCGIVLVRLNIFDREATSIRSTAEKAGFGHLGVREARKLLDSIAGVAIYREGFRVRPYGDAENDWLTLDAKRVQNPSLKIGRNQVAGTVVVDDEDASQLMERSSREGLEENGSFRRLQSLILTLLAEVIEPRRRKFRIAAGLDARKQSGFREVLNQAELSWAKKLFEKLPEGERDEAQKVISRESERLTGYLKDLEERQAQLEAQVTLGTIIGEVMHQGNTPLAFIETEVARLQKWWPALFNDTPEAQEDRADVPKILNGMRGSAMSLRELFNALRPLAGARRGEPKIYFVKQVVDNTIYLFRTKADAIGLQFQVGQETSALTVKGYPEDLATALTNLIDNAMYWLQHRSIQSPHITITASDAQSEKVTLFVQDNGHGVPEEFQDQLFDIGFTLKPSGTGLGLSIAREAIFRSGGELRLADSDVGARFAITLPRN</sequence>
<dbReference type="CDD" id="cd00075">
    <property type="entry name" value="HATPase"/>
    <property type="match status" value="1"/>
</dbReference>
<evidence type="ECO:0000256" key="1">
    <source>
        <dbReference type="SAM" id="MobiDB-lite"/>
    </source>
</evidence>
<dbReference type="EC" id="2.7.13.3" evidence="3"/>
<gene>
    <name evidence="3" type="primary">fixL_10</name>
    <name evidence="3" type="ORF">GALL_185270</name>
</gene>
<keyword evidence="3" id="KW-0808">Transferase</keyword>
<dbReference type="PANTHER" id="PTHR43065:SF42">
    <property type="entry name" value="TWO-COMPONENT SENSOR PPRA"/>
    <property type="match status" value="1"/>
</dbReference>